<accession>A0ABQ8TVQ2</accession>
<proteinExistence type="predicted"/>
<comment type="caution">
    <text evidence="2">The sequence shown here is derived from an EMBL/GenBank/DDBJ whole genome shotgun (WGS) entry which is preliminary data.</text>
</comment>
<gene>
    <name evidence="2" type="ORF">ANN_00768</name>
</gene>
<protein>
    <recommendedName>
        <fullName evidence="1">PiggyBac transposable element-derived protein domain-containing protein</fullName>
    </recommendedName>
</protein>
<feature type="domain" description="PiggyBac transposable element-derived protein" evidence="1">
    <location>
        <begin position="52"/>
        <end position="166"/>
    </location>
</feature>
<reference evidence="2 3" key="1">
    <citation type="journal article" date="2022" name="Allergy">
        <title>Genome assembly and annotation of Periplaneta americana reveal a comprehensive cockroach allergen profile.</title>
        <authorList>
            <person name="Wang L."/>
            <person name="Xiong Q."/>
            <person name="Saelim N."/>
            <person name="Wang L."/>
            <person name="Nong W."/>
            <person name="Wan A.T."/>
            <person name="Shi M."/>
            <person name="Liu X."/>
            <person name="Cao Q."/>
            <person name="Hui J.H.L."/>
            <person name="Sookrung N."/>
            <person name="Leung T.F."/>
            <person name="Tungtrongchitr A."/>
            <person name="Tsui S.K.W."/>
        </authorList>
    </citation>
    <scope>NUCLEOTIDE SEQUENCE [LARGE SCALE GENOMIC DNA]</scope>
    <source>
        <strain evidence="2">PWHHKU_190912</strain>
    </source>
</reference>
<dbReference type="PANTHER" id="PTHR46599">
    <property type="entry name" value="PIGGYBAC TRANSPOSABLE ELEMENT-DERIVED PROTEIN 4"/>
    <property type="match status" value="1"/>
</dbReference>
<dbReference type="InterPro" id="IPR029526">
    <property type="entry name" value="PGBD"/>
</dbReference>
<keyword evidence="3" id="KW-1185">Reference proteome</keyword>
<evidence type="ECO:0000313" key="3">
    <source>
        <dbReference type="Proteomes" id="UP001148838"/>
    </source>
</evidence>
<sequence length="169" mass="18740">ASREAGLVAAREAGLVVAREEVSSAFLQQEPAITIGPAKEPEASILAERELELLFDDKILNLIVTNTNVKITQLSTNYGKTASFTNHIDTVELNAFLGLLYLNGVLKSGNEDAKGLWNADGTNRDIFRVTMSLDRFQFLLITIRFDDPAERELRKENGDRTAPISEIFE</sequence>
<evidence type="ECO:0000313" key="2">
    <source>
        <dbReference type="EMBL" id="KAJ4449370.1"/>
    </source>
</evidence>
<feature type="non-terminal residue" evidence="2">
    <location>
        <position position="1"/>
    </location>
</feature>
<dbReference type="EMBL" id="JAJSOF020000003">
    <property type="protein sequence ID" value="KAJ4449370.1"/>
    <property type="molecule type" value="Genomic_DNA"/>
</dbReference>
<dbReference type="Pfam" id="PF13843">
    <property type="entry name" value="DDE_Tnp_1_7"/>
    <property type="match status" value="1"/>
</dbReference>
<evidence type="ECO:0000259" key="1">
    <source>
        <dbReference type="Pfam" id="PF13843"/>
    </source>
</evidence>
<name>A0ABQ8TVQ2_PERAM</name>
<organism evidence="2 3">
    <name type="scientific">Periplaneta americana</name>
    <name type="common">American cockroach</name>
    <name type="synonym">Blatta americana</name>
    <dbReference type="NCBI Taxonomy" id="6978"/>
    <lineage>
        <taxon>Eukaryota</taxon>
        <taxon>Metazoa</taxon>
        <taxon>Ecdysozoa</taxon>
        <taxon>Arthropoda</taxon>
        <taxon>Hexapoda</taxon>
        <taxon>Insecta</taxon>
        <taxon>Pterygota</taxon>
        <taxon>Neoptera</taxon>
        <taxon>Polyneoptera</taxon>
        <taxon>Dictyoptera</taxon>
        <taxon>Blattodea</taxon>
        <taxon>Blattoidea</taxon>
        <taxon>Blattidae</taxon>
        <taxon>Blattinae</taxon>
        <taxon>Periplaneta</taxon>
    </lineage>
</organism>
<dbReference type="Proteomes" id="UP001148838">
    <property type="component" value="Unassembled WGS sequence"/>
</dbReference>
<dbReference type="PANTHER" id="PTHR46599:SF3">
    <property type="entry name" value="PIGGYBAC TRANSPOSABLE ELEMENT-DERIVED PROTEIN 4"/>
    <property type="match status" value="1"/>
</dbReference>